<dbReference type="eggNOG" id="ENOG502ZB99">
    <property type="taxonomic scope" value="Bacteria"/>
</dbReference>
<keyword evidence="1" id="KW-1133">Transmembrane helix</keyword>
<keyword evidence="1" id="KW-0812">Transmembrane</keyword>
<feature type="transmembrane region" description="Helical" evidence="1">
    <location>
        <begin position="112"/>
        <end position="134"/>
    </location>
</feature>
<evidence type="ECO:0000313" key="3">
    <source>
        <dbReference type="Proteomes" id="UP000030153"/>
    </source>
</evidence>
<feature type="transmembrane region" description="Helical" evidence="1">
    <location>
        <begin position="191"/>
        <end position="214"/>
    </location>
</feature>
<keyword evidence="3" id="KW-1185">Reference proteome</keyword>
<protein>
    <recommendedName>
        <fullName evidence="4">Yip1 domain-containing protein</fullName>
    </recommendedName>
</protein>
<gene>
    <name evidence="2" type="ORF">N780_19680</name>
</gene>
<evidence type="ECO:0000256" key="1">
    <source>
        <dbReference type="SAM" id="Phobius"/>
    </source>
</evidence>
<reference evidence="2 3" key="1">
    <citation type="submission" date="2013-08" db="EMBL/GenBank/DDBJ databases">
        <title>Genome of Pontibacillus chungwhensis.</title>
        <authorList>
            <person name="Wang Q."/>
            <person name="Wang G."/>
        </authorList>
    </citation>
    <scope>NUCLEOTIDE SEQUENCE [LARGE SCALE GENOMIC DNA]</scope>
    <source>
        <strain evidence="2 3">BH030062</strain>
    </source>
</reference>
<sequence>MMYQVRVAPLFFRRENTFSRMYHAEKVDHLWRRVFLFIFLTMLVYISSAWFGLGMDVISTRATSLTFEDYEVRKLFFLFGRALFGLIFAILILFGSPFLLWMFTGIPYRKLIALHLPILMVLLIERIFWIIMLVNTGLDWYVSPISFGIITSYFTDIPWIIYFFGAISVVQLWIVWFKIKTVHYFTKWKRWQAWLLVIMLHMIYWSATAAIAHVDVYFL</sequence>
<proteinExistence type="predicted"/>
<dbReference type="STRING" id="1385513.N780_19680"/>
<dbReference type="AlphaFoldDB" id="A0A0A2VCR9"/>
<keyword evidence="1" id="KW-0472">Membrane</keyword>
<dbReference type="EMBL" id="AVBG01000006">
    <property type="protein sequence ID" value="KGP91440.1"/>
    <property type="molecule type" value="Genomic_DNA"/>
</dbReference>
<evidence type="ECO:0000313" key="2">
    <source>
        <dbReference type="EMBL" id="KGP91440.1"/>
    </source>
</evidence>
<comment type="caution">
    <text evidence="2">The sequence shown here is derived from an EMBL/GenBank/DDBJ whole genome shotgun (WGS) entry which is preliminary data.</text>
</comment>
<organism evidence="2 3">
    <name type="scientific">Pontibacillus chungwhensis BH030062</name>
    <dbReference type="NCBI Taxonomy" id="1385513"/>
    <lineage>
        <taxon>Bacteria</taxon>
        <taxon>Bacillati</taxon>
        <taxon>Bacillota</taxon>
        <taxon>Bacilli</taxon>
        <taxon>Bacillales</taxon>
        <taxon>Bacillaceae</taxon>
        <taxon>Pontibacillus</taxon>
    </lineage>
</organism>
<dbReference type="Proteomes" id="UP000030153">
    <property type="component" value="Unassembled WGS sequence"/>
</dbReference>
<feature type="transmembrane region" description="Helical" evidence="1">
    <location>
        <begin position="159"/>
        <end position="179"/>
    </location>
</feature>
<evidence type="ECO:0008006" key="4">
    <source>
        <dbReference type="Google" id="ProtNLM"/>
    </source>
</evidence>
<name>A0A0A2VCR9_9BACI</name>
<feature type="transmembrane region" description="Helical" evidence="1">
    <location>
        <begin position="34"/>
        <end position="55"/>
    </location>
</feature>
<feature type="transmembrane region" description="Helical" evidence="1">
    <location>
        <begin position="75"/>
        <end position="100"/>
    </location>
</feature>
<accession>A0A0A2VCR9</accession>